<reference evidence="6" key="1">
    <citation type="journal article" date="2021" name="PeerJ">
        <title>Extensive microbial diversity within the chicken gut microbiome revealed by metagenomics and culture.</title>
        <authorList>
            <person name="Gilroy R."/>
            <person name="Ravi A."/>
            <person name="Getino M."/>
            <person name="Pursley I."/>
            <person name="Horton D.L."/>
            <person name="Alikhan N.F."/>
            <person name="Baker D."/>
            <person name="Gharbi K."/>
            <person name="Hall N."/>
            <person name="Watson M."/>
            <person name="Adriaenssens E.M."/>
            <person name="Foster-Nyarko E."/>
            <person name="Jarju S."/>
            <person name="Secka A."/>
            <person name="Antonio M."/>
            <person name="Oren A."/>
            <person name="Chaudhuri R.R."/>
            <person name="La Ragione R."/>
            <person name="Hildebrand F."/>
            <person name="Pallen M.J."/>
        </authorList>
    </citation>
    <scope>NUCLEOTIDE SEQUENCE</scope>
    <source>
        <strain evidence="6">CHK183-5548</strain>
    </source>
</reference>
<dbReference type="SUPFAM" id="SSF46785">
    <property type="entry name" value="Winged helix' DNA-binding domain"/>
    <property type="match status" value="1"/>
</dbReference>
<evidence type="ECO:0000313" key="7">
    <source>
        <dbReference type="Proteomes" id="UP000823883"/>
    </source>
</evidence>
<comment type="caution">
    <text evidence="6">The sequence shown here is derived from an EMBL/GenBank/DDBJ whole genome shotgun (WGS) entry which is preliminary data.</text>
</comment>
<gene>
    <name evidence="6" type="ORF">IAA04_10530</name>
</gene>
<dbReference type="InterPro" id="IPR036388">
    <property type="entry name" value="WH-like_DNA-bd_sf"/>
</dbReference>
<dbReference type="GO" id="GO:0003677">
    <property type="term" value="F:DNA binding"/>
    <property type="evidence" value="ECO:0007669"/>
    <property type="project" value="UniProtKB-KW"/>
</dbReference>
<dbReference type="Proteomes" id="UP000823883">
    <property type="component" value="Unassembled WGS sequence"/>
</dbReference>
<dbReference type="GO" id="GO:0005829">
    <property type="term" value="C:cytosol"/>
    <property type="evidence" value="ECO:0007669"/>
    <property type="project" value="TreeGrafter"/>
</dbReference>
<proteinExistence type="inferred from homology"/>
<evidence type="ECO:0000256" key="3">
    <source>
        <dbReference type="ARBA" id="ARBA00023125"/>
    </source>
</evidence>
<dbReference type="Pfam" id="PF03466">
    <property type="entry name" value="LysR_substrate"/>
    <property type="match status" value="1"/>
</dbReference>
<comment type="similarity">
    <text evidence="1">Belongs to the LysR transcriptional regulatory family.</text>
</comment>
<dbReference type="PROSITE" id="PS50931">
    <property type="entry name" value="HTH_LYSR"/>
    <property type="match status" value="1"/>
</dbReference>
<evidence type="ECO:0000256" key="2">
    <source>
        <dbReference type="ARBA" id="ARBA00023015"/>
    </source>
</evidence>
<dbReference type="EMBL" id="DWWL01000068">
    <property type="protein sequence ID" value="HJC48475.1"/>
    <property type="molecule type" value="Genomic_DNA"/>
</dbReference>
<name>A0A9D2PCY8_9FIRM</name>
<keyword evidence="4" id="KW-0804">Transcription</keyword>
<dbReference type="Gene3D" id="1.10.10.10">
    <property type="entry name" value="Winged helix-like DNA-binding domain superfamily/Winged helix DNA-binding domain"/>
    <property type="match status" value="1"/>
</dbReference>
<evidence type="ECO:0000256" key="4">
    <source>
        <dbReference type="ARBA" id="ARBA00023163"/>
    </source>
</evidence>
<evidence type="ECO:0000256" key="1">
    <source>
        <dbReference type="ARBA" id="ARBA00009437"/>
    </source>
</evidence>
<accession>A0A9D2PCY8</accession>
<reference evidence="6" key="2">
    <citation type="submission" date="2021-04" db="EMBL/GenBank/DDBJ databases">
        <authorList>
            <person name="Gilroy R."/>
        </authorList>
    </citation>
    <scope>NUCLEOTIDE SEQUENCE</scope>
    <source>
        <strain evidence="6">CHK183-5548</strain>
    </source>
</reference>
<dbReference type="InterPro" id="IPR036390">
    <property type="entry name" value="WH_DNA-bd_sf"/>
</dbReference>
<dbReference type="InterPro" id="IPR005119">
    <property type="entry name" value="LysR_subst-bd"/>
</dbReference>
<dbReference type="AlphaFoldDB" id="A0A9D2PCY8"/>
<evidence type="ECO:0000259" key="5">
    <source>
        <dbReference type="PROSITE" id="PS50931"/>
    </source>
</evidence>
<dbReference type="PRINTS" id="PR00039">
    <property type="entry name" value="HTHLYSR"/>
</dbReference>
<feature type="domain" description="HTH lysR-type" evidence="5">
    <location>
        <begin position="1"/>
        <end position="58"/>
    </location>
</feature>
<protein>
    <submittedName>
        <fullName evidence="6">LysR family transcriptional regulator</fullName>
    </submittedName>
</protein>
<dbReference type="InterPro" id="IPR000847">
    <property type="entry name" value="LysR_HTH_N"/>
</dbReference>
<dbReference type="CDD" id="cd05466">
    <property type="entry name" value="PBP2_LTTR_substrate"/>
    <property type="match status" value="1"/>
</dbReference>
<dbReference type="SUPFAM" id="SSF53850">
    <property type="entry name" value="Periplasmic binding protein-like II"/>
    <property type="match status" value="1"/>
</dbReference>
<dbReference type="Gene3D" id="3.40.190.290">
    <property type="match status" value="1"/>
</dbReference>
<dbReference type="InterPro" id="IPR050950">
    <property type="entry name" value="HTH-type_LysR_regulators"/>
</dbReference>
<dbReference type="PANTHER" id="PTHR30419:SF8">
    <property type="entry name" value="NITROGEN ASSIMILATION TRANSCRIPTIONAL ACTIVATOR-RELATED"/>
    <property type="match status" value="1"/>
</dbReference>
<dbReference type="GO" id="GO:0003700">
    <property type="term" value="F:DNA-binding transcription factor activity"/>
    <property type="evidence" value="ECO:0007669"/>
    <property type="project" value="InterPro"/>
</dbReference>
<keyword evidence="2" id="KW-0805">Transcription regulation</keyword>
<keyword evidence="3" id="KW-0238">DNA-binding</keyword>
<evidence type="ECO:0000313" key="6">
    <source>
        <dbReference type="EMBL" id="HJC48475.1"/>
    </source>
</evidence>
<dbReference type="Pfam" id="PF00126">
    <property type="entry name" value="HTH_1"/>
    <property type="match status" value="1"/>
</dbReference>
<sequence>MNDKHIQAVLAVLKEGSITGASRKLFVSQPALSQMIKNAEQNLGAPIFDRSSDPLTLTAAGRLYVDAARQVQTINRNLSSQIEELRQEEFGVIRLGLPLQQGMELLPKIYPPLRHRFPHVQLELLEQGSDIIEKSLLQGTIDIACLTTTPRREEFVYSLIHREELVLLANRKTALARRIAPGTPIDVREAAGEEFVCIKKGHSVRTLQDSLFISREISPAIGLETDSIEVGKRVTAAAPVVMICPDSYTVRDRENDCGYCIYPLLGAENTRHFYACYKKGLYLPRYMRGFLEILEDLPRQNERRNSDGTSQ</sequence>
<dbReference type="PANTHER" id="PTHR30419">
    <property type="entry name" value="HTH-TYPE TRANSCRIPTIONAL REGULATOR YBHD"/>
    <property type="match status" value="1"/>
</dbReference>
<organism evidence="6 7">
    <name type="scientific">Candidatus Lachnoclostridium pullistercoris</name>
    <dbReference type="NCBI Taxonomy" id="2838632"/>
    <lineage>
        <taxon>Bacteria</taxon>
        <taxon>Bacillati</taxon>
        <taxon>Bacillota</taxon>
        <taxon>Clostridia</taxon>
        <taxon>Lachnospirales</taxon>
        <taxon>Lachnospiraceae</taxon>
    </lineage>
</organism>